<proteinExistence type="predicted"/>
<gene>
    <name evidence="1" type="ORF">Pflav_033280</name>
</gene>
<dbReference type="AlphaFoldDB" id="A0A6F8XT49"/>
<sequence>MDEIVVAAGTALVQAIATDGWARVRDAVAGLWRGARGTRSIEDIGSDLEVLRAEVLEARAAGDQDAEDALTGEWRSRLHRLLRADPDLAVALREVLDQVLTPALQPAEQARVQTLLGDHGQQVNIDAGNNAYTAFGDQTNIGRDQNLGRP</sequence>
<reference evidence="1 2" key="2">
    <citation type="submission" date="2020-03" db="EMBL/GenBank/DDBJ databases">
        <authorList>
            <person name="Ichikawa N."/>
            <person name="Kimura A."/>
            <person name="Kitahashi Y."/>
            <person name="Uohara A."/>
        </authorList>
    </citation>
    <scope>NUCLEOTIDE SEQUENCE [LARGE SCALE GENOMIC DNA]</scope>
    <source>
        <strain evidence="1 2">NBRC 107702</strain>
    </source>
</reference>
<dbReference type="KEGG" id="pfla:Pflav_033280"/>
<dbReference type="Proteomes" id="UP000502508">
    <property type="component" value="Chromosome"/>
</dbReference>
<evidence type="ECO:0000313" key="2">
    <source>
        <dbReference type="Proteomes" id="UP000502508"/>
    </source>
</evidence>
<keyword evidence="2" id="KW-1185">Reference proteome</keyword>
<evidence type="ECO:0000313" key="1">
    <source>
        <dbReference type="EMBL" id="BCB76918.1"/>
    </source>
</evidence>
<accession>A0A6F8XT49</accession>
<reference evidence="1 2" key="1">
    <citation type="submission" date="2020-03" db="EMBL/GenBank/DDBJ databases">
        <title>Whole genome shotgun sequence of Phytohabitans flavus NBRC 107702.</title>
        <authorList>
            <person name="Komaki H."/>
            <person name="Tamura T."/>
        </authorList>
    </citation>
    <scope>NUCLEOTIDE SEQUENCE [LARGE SCALE GENOMIC DNA]</scope>
    <source>
        <strain evidence="1 2">NBRC 107702</strain>
    </source>
</reference>
<name>A0A6F8XT49_9ACTN</name>
<protein>
    <submittedName>
        <fullName evidence="1">Uncharacterized protein</fullName>
    </submittedName>
</protein>
<dbReference type="RefSeq" id="WP_173036847.1">
    <property type="nucleotide sequence ID" value="NZ_AP022870.1"/>
</dbReference>
<dbReference type="EMBL" id="AP022870">
    <property type="protein sequence ID" value="BCB76918.1"/>
    <property type="molecule type" value="Genomic_DNA"/>
</dbReference>
<organism evidence="1 2">
    <name type="scientific">Phytohabitans flavus</name>
    <dbReference type="NCBI Taxonomy" id="1076124"/>
    <lineage>
        <taxon>Bacteria</taxon>
        <taxon>Bacillati</taxon>
        <taxon>Actinomycetota</taxon>
        <taxon>Actinomycetes</taxon>
        <taxon>Micromonosporales</taxon>
        <taxon>Micromonosporaceae</taxon>
    </lineage>
</organism>